<proteinExistence type="predicted"/>
<dbReference type="Proteomes" id="UP001147653">
    <property type="component" value="Unassembled WGS sequence"/>
</dbReference>
<keyword evidence="4" id="KW-1185">Reference proteome</keyword>
<evidence type="ECO:0000313" key="3">
    <source>
        <dbReference type="EMBL" id="MDA0184767.1"/>
    </source>
</evidence>
<evidence type="ECO:0008006" key="5">
    <source>
        <dbReference type="Google" id="ProtNLM"/>
    </source>
</evidence>
<organism evidence="3 4">
    <name type="scientific">Solirubrobacter phytolaccae</name>
    <dbReference type="NCBI Taxonomy" id="1404360"/>
    <lineage>
        <taxon>Bacteria</taxon>
        <taxon>Bacillati</taxon>
        <taxon>Actinomycetota</taxon>
        <taxon>Thermoleophilia</taxon>
        <taxon>Solirubrobacterales</taxon>
        <taxon>Solirubrobacteraceae</taxon>
        <taxon>Solirubrobacter</taxon>
    </lineage>
</organism>
<accession>A0A9X3NNP1</accession>
<name>A0A9X3NNP1_9ACTN</name>
<feature type="signal peptide" evidence="2">
    <location>
        <begin position="1"/>
        <end position="29"/>
    </location>
</feature>
<evidence type="ECO:0000313" key="4">
    <source>
        <dbReference type="Proteomes" id="UP001147653"/>
    </source>
</evidence>
<dbReference type="AlphaFoldDB" id="A0A9X3NNP1"/>
<evidence type="ECO:0000256" key="2">
    <source>
        <dbReference type="SAM" id="SignalP"/>
    </source>
</evidence>
<dbReference type="RefSeq" id="WP_270029222.1">
    <property type="nucleotide sequence ID" value="NZ_JAPDDP010000086.1"/>
</dbReference>
<comment type="caution">
    <text evidence="3">The sequence shown here is derived from an EMBL/GenBank/DDBJ whole genome shotgun (WGS) entry which is preliminary data.</text>
</comment>
<reference evidence="3" key="1">
    <citation type="submission" date="2022-10" db="EMBL/GenBank/DDBJ databases">
        <title>The WGS of Solirubrobacter phytolaccae KCTC 29190.</title>
        <authorList>
            <person name="Jiang Z."/>
        </authorList>
    </citation>
    <scope>NUCLEOTIDE SEQUENCE</scope>
    <source>
        <strain evidence="3">KCTC 29190</strain>
    </source>
</reference>
<evidence type="ECO:0000256" key="1">
    <source>
        <dbReference type="SAM" id="MobiDB-lite"/>
    </source>
</evidence>
<protein>
    <recommendedName>
        <fullName evidence="5">PBP domain-containing protein</fullName>
    </recommendedName>
</protein>
<feature type="region of interest" description="Disordered" evidence="1">
    <location>
        <begin position="79"/>
        <end position="103"/>
    </location>
</feature>
<dbReference type="Gene3D" id="3.40.190.10">
    <property type="entry name" value="Periplasmic binding protein-like II"/>
    <property type="match status" value="2"/>
</dbReference>
<sequence>MLKTPTRRLAPVLAAVVAAGLAGASTASADFSIARCTGDAVAARGASFQTAAFTGFTTAFRSATEPGCGATAPAVTLDPAGSGAGRQALGVRNSVSNPNGDRDASIRLAASDEPLTDTDRTQIAQGTVDANGVNVTTADDNTPHLIPVAIGSVAIMLHLPDGCDYTAATNRPLDGSRPSLDNNTLEAALAGDASANTWGEVIPGVDATCAAKPVVRVVRSDSSGTTFALKQLLARINPTRGWAALPNTSWPNIAANPVARSTATGGGALRTALDTGLVATTVRDNGTTPAPAQAINFANEGGIGYADLATARGGTNQPFTWNDAATDKTFWIALQVGTAADPKAGTTYADPQSAGDGYKTSVSNGALKPRGSSCGAVTPRAIPATTQDLWSQVDATATGQGYPGCTLTYQVAFDDYATVYCNSPEEERKARTVKDWLTLELSTAGQASLTTNDYAPLPAAAYAVALAGSNAVGWKKNGSPGRPCSPQQEQPKPEVTPTPTPVTPGAPNPPAPAPPSNAFTLSSARVSGTTIKLSLQFPGAGKITVATTSAKPKKGKAVKLATKNVAITKAGASSVSLSLDSKAKKALKTNKSLKFTVSITYTPNGGAAKTVTKTVTVKQPKAKTKSKK</sequence>
<feature type="compositionally biased region" description="Pro residues" evidence="1">
    <location>
        <begin position="494"/>
        <end position="515"/>
    </location>
</feature>
<gene>
    <name evidence="3" type="ORF">OJ997_30980</name>
</gene>
<keyword evidence="2" id="KW-0732">Signal</keyword>
<dbReference type="SUPFAM" id="SSF53850">
    <property type="entry name" value="Periplasmic binding protein-like II"/>
    <property type="match status" value="1"/>
</dbReference>
<feature type="chain" id="PRO_5040820355" description="PBP domain-containing protein" evidence="2">
    <location>
        <begin position="30"/>
        <end position="628"/>
    </location>
</feature>
<dbReference type="EMBL" id="JAPDDP010000086">
    <property type="protein sequence ID" value="MDA0184767.1"/>
    <property type="molecule type" value="Genomic_DNA"/>
</dbReference>
<feature type="region of interest" description="Disordered" evidence="1">
    <location>
        <begin position="476"/>
        <end position="517"/>
    </location>
</feature>